<dbReference type="Gene3D" id="3.90.550.10">
    <property type="entry name" value="Spore Coat Polysaccharide Biosynthesis Protein SpsA, Chain A"/>
    <property type="match status" value="1"/>
</dbReference>
<dbReference type="AlphaFoldDB" id="A0A4U7JLJ5"/>
<evidence type="ECO:0000259" key="4">
    <source>
        <dbReference type="Pfam" id="PF00483"/>
    </source>
</evidence>
<dbReference type="InterPro" id="IPR006543">
    <property type="entry name" value="Histidinol-phos"/>
</dbReference>
<dbReference type="CDD" id="cd04181">
    <property type="entry name" value="NTP_transferase"/>
    <property type="match status" value="1"/>
</dbReference>
<dbReference type="SUPFAM" id="SSF56784">
    <property type="entry name" value="HAD-like"/>
    <property type="match status" value="1"/>
</dbReference>
<dbReference type="InterPro" id="IPR036412">
    <property type="entry name" value="HAD-like_sf"/>
</dbReference>
<keyword evidence="2" id="KW-0479">Metal-binding</keyword>
<evidence type="ECO:0000256" key="1">
    <source>
        <dbReference type="ARBA" id="ARBA00022490"/>
    </source>
</evidence>
<dbReference type="RefSeq" id="WP_137696551.1">
    <property type="nucleotide sequence ID" value="NZ_CP061336.1"/>
</dbReference>
<proteinExistence type="predicted"/>
<dbReference type="InterPro" id="IPR005835">
    <property type="entry name" value="NTP_transferase_dom"/>
</dbReference>
<dbReference type="NCBIfam" id="TIGR01656">
    <property type="entry name" value="Histidinol-ppas"/>
    <property type="match status" value="1"/>
</dbReference>
<feature type="domain" description="Nucleotidyl transferase" evidence="4">
    <location>
        <begin position="2"/>
        <end position="231"/>
    </location>
</feature>
<dbReference type="PANTHER" id="PTHR22572">
    <property type="entry name" value="SUGAR-1-PHOSPHATE GUANYL TRANSFERASE"/>
    <property type="match status" value="1"/>
</dbReference>
<dbReference type="SUPFAM" id="SSF53448">
    <property type="entry name" value="Nucleotide-diphospho-sugar transferases"/>
    <property type="match status" value="1"/>
</dbReference>
<accession>A0A4U7JLJ5</accession>
<dbReference type="Pfam" id="PF00483">
    <property type="entry name" value="NTP_transferase"/>
    <property type="match status" value="1"/>
</dbReference>
<gene>
    <name evidence="5" type="ORF">EHE19_007350</name>
</gene>
<evidence type="ECO:0000313" key="6">
    <source>
        <dbReference type="Proteomes" id="UP000306409"/>
    </source>
</evidence>
<keyword evidence="6" id="KW-1185">Reference proteome</keyword>
<dbReference type="EMBL" id="CP061336">
    <property type="protein sequence ID" value="QNU68227.1"/>
    <property type="molecule type" value="Genomic_DNA"/>
</dbReference>
<dbReference type="CDD" id="cd07503">
    <property type="entry name" value="HAD_HisB-N"/>
    <property type="match status" value="1"/>
</dbReference>
<evidence type="ECO:0000256" key="3">
    <source>
        <dbReference type="ARBA" id="ARBA00022801"/>
    </source>
</evidence>
<keyword evidence="3 5" id="KW-0378">Hydrolase</keyword>
<protein>
    <submittedName>
        <fullName evidence="5">HAD-IIIA family hydrolase</fullName>
    </submittedName>
</protein>
<dbReference type="OrthoDB" id="9801899at2"/>
<sequence>MKAVILAGGLGTRLREFTKEEVPKPMVKINEEPILQHQIKKLKKYGITEIIFIIGYLGSKIKEYFGDGRKFGVTIQYFEETEPLGTAGALYYIRNLLHNQFLVVFGDIIFDMDLDRFIRFHNENEADCSIVIHPNNHPYDSDVIALDKNNRVINILEKNQTRDFYYNNCVIAGMFLLNISVIEYIKEGVKQDLVKNVISNILPDKKVLGYRTTEYLKDMGTPDRYLLVQKHMVEGIVAQRNLSNRQKAVFIDRDGTINKYCGLVSKPEELEVFEEAYTALKLLNNSEYLSIVITNQPVVARNLCTIDELDNIHKKLEYDLGLRGVYIDDLYYCPHHPDKGYPEENKLYKIECDCRKPKIGLIQSAVEKYNIDLSSSFMIGDSTIDIQTGKNAGLKTILLGSGVIENDAKYKAKPDYYSANILEAVKIIINK</sequence>
<dbReference type="Pfam" id="PF13242">
    <property type="entry name" value="Hydrolase_like"/>
    <property type="match status" value="1"/>
</dbReference>
<dbReference type="InterPro" id="IPR029044">
    <property type="entry name" value="Nucleotide-diphossugar_trans"/>
</dbReference>
<dbReference type="Proteomes" id="UP000306409">
    <property type="component" value="Chromosome"/>
</dbReference>
<keyword evidence="1" id="KW-0963">Cytoplasm</keyword>
<name>A0A4U7JLJ5_9FIRM</name>
<dbReference type="GO" id="GO:0016791">
    <property type="term" value="F:phosphatase activity"/>
    <property type="evidence" value="ECO:0007669"/>
    <property type="project" value="InterPro"/>
</dbReference>
<dbReference type="Gene3D" id="3.40.50.1000">
    <property type="entry name" value="HAD superfamily/HAD-like"/>
    <property type="match status" value="1"/>
</dbReference>
<organism evidence="5 6">
    <name type="scientific">Ruminiclostridium herbifermentans</name>
    <dbReference type="NCBI Taxonomy" id="2488810"/>
    <lineage>
        <taxon>Bacteria</taxon>
        <taxon>Bacillati</taxon>
        <taxon>Bacillota</taxon>
        <taxon>Clostridia</taxon>
        <taxon>Eubacteriales</taxon>
        <taxon>Oscillospiraceae</taxon>
        <taxon>Ruminiclostridium</taxon>
    </lineage>
</organism>
<dbReference type="GO" id="GO:0046872">
    <property type="term" value="F:metal ion binding"/>
    <property type="evidence" value="ECO:0007669"/>
    <property type="project" value="UniProtKB-KW"/>
</dbReference>
<evidence type="ECO:0000313" key="5">
    <source>
        <dbReference type="EMBL" id="QNU68227.1"/>
    </source>
</evidence>
<dbReference type="KEGG" id="rher:EHE19_007350"/>
<reference evidence="5 6" key="1">
    <citation type="submission" date="2020-09" db="EMBL/GenBank/DDBJ databases">
        <title>Characterization and genome sequencing of Ruminiclostridium sp. nov. MA18.</title>
        <authorList>
            <person name="Rettenmaier R."/>
            <person name="Kowollik M.-L."/>
            <person name="Liebl W."/>
            <person name="Zverlov V."/>
        </authorList>
    </citation>
    <scope>NUCLEOTIDE SEQUENCE [LARGE SCALE GENOMIC DNA]</scope>
    <source>
        <strain evidence="5 6">MA18</strain>
    </source>
</reference>
<dbReference type="InterPro" id="IPR023214">
    <property type="entry name" value="HAD_sf"/>
</dbReference>
<dbReference type="NCBIfam" id="TIGR01662">
    <property type="entry name" value="HAD-SF-IIIA"/>
    <property type="match status" value="1"/>
</dbReference>
<dbReference type="InterPro" id="IPR006549">
    <property type="entry name" value="HAD-SF_hydro_IIIA"/>
</dbReference>
<evidence type="ECO:0000256" key="2">
    <source>
        <dbReference type="ARBA" id="ARBA00022723"/>
    </source>
</evidence>
<dbReference type="InterPro" id="IPR050486">
    <property type="entry name" value="Mannose-1P_guanyltransferase"/>
</dbReference>